<accession>A0ABC9IG98</accession>
<dbReference type="AlphaFoldDB" id="A0ABC9IG98"/>
<dbReference type="RefSeq" id="WP_025302366.1">
    <property type="nucleotide sequence ID" value="NZ_HG326223.1"/>
</dbReference>
<dbReference type="GeneID" id="87005234"/>
<dbReference type="Proteomes" id="UP000018979">
    <property type="component" value="Chromosome I"/>
</dbReference>
<gene>
    <name evidence="1" type="ORF">SMDB11_1108</name>
</gene>
<reference evidence="1 2" key="1">
    <citation type="submission" date="2013-06" db="EMBL/GenBank/DDBJ databases">
        <authorList>
            <person name="Aslett M."/>
        </authorList>
    </citation>
    <scope>NUCLEOTIDE SEQUENCE [LARGE SCALE GENOMIC DNA]</scope>
    <source>
        <strain evidence="1 2">Db11</strain>
    </source>
</reference>
<sequence length="238" mass="27677">MVSIATSIIALFSGLLAVWAQFRISKSNRDFESFKLLEMKRLDSEFRSGIYKEPLLNAAFDLQSRVYNILNMNFFEVYYLLGSERQKHYAINNTVFLFSQYFAWAEAVRIDIQYIDLGSSEKTRELSLIQRYISSTLQTDRFNPVLMVFAGEQRAIGERMLKSIDGKVSCMGFGEYLSSEFDLHDPLIEMLTDEMKKVSSNVFEASERLSALQHGLIDMLDFLDPDFIRYPKERRKKV</sequence>
<reference evidence="1 2" key="3">
    <citation type="journal article" date="2014" name="Genome Biol. Evol.">
        <title>Genome evolution and plasticity of Serratia marcescens, an important multidrug-resistant nosocomial pathogen.</title>
        <authorList>
            <person name="Iguchi A."/>
            <person name="Nagaya Y."/>
            <person name="Pradel E."/>
            <person name="Ooka T."/>
            <person name="Ogura Y."/>
            <person name="Katsura K."/>
            <person name="Kurokawa K."/>
            <person name="Oshima K."/>
            <person name="Hattori M."/>
            <person name="Parkhill J."/>
            <person name="Sebaihia M."/>
            <person name="Coulthurst S.J."/>
            <person name="Gotoh N."/>
            <person name="Thomson N.R."/>
            <person name="Ewbank J.J."/>
            <person name="Hayashi T."/>
        </authorList>
    </citation>
    <scope>NUCLEOTIDE SEQUENCE [LARGE SCALE GENOMIC DNA]</scope>
    <source>
        <strain evidence="1 2">Db11</strain>
    </source>
</reference>
<proteinExistence type="predicted"/>
<evidence type="ECO:0000313" key="1">
    <source>
        <dbReference type="EMBL" id="CDG11684.1"/>
    </source>
</evidence>
<dbReference type="KEGG" id="smac:SMDB11_1108"/>
<reference evidence="2" key="2">
    <citation type="submission" date="2013-11" db="EMBL/GenBank/DDBJ databases">
        <title>Genome sequences of clinical and environmental isolates of Serratia marcescens.</title>
        <authorList>
            <person name="Iguchi A."/>
            <person name="Komatsu H."/>
            <person name="Nagaya Y."/>
            <person name="Ogura Y."/>
            <person name="Katsura K."/>
            <person name="Kurokawa K."/>
            <person name="Ooka T."/>
            <person name="Hattori M."/>
            <person name="Gotoh N."/>
            <person name="Thomson N."/>
            <person name="Hayashi T."/>
        </authorList>
    </citation>
    <scope>NUCLEOTIDE SEQUENCE [LARGE SCALE GENOMIC DNA]</scope>
    <source>
        <strain evidence="2">Db11</strain>
    </source>
</reference>
<organism evidence="1 2">
    <name type="scientific">Serratia marcescens subsp. marcescens Db11</name>
    <dbReference type="NCBI Taxonomy" id="273526"/>
    <lineage>
        <taxon>Bacteria</taxon>
        <taxon>Pseudomonadati</taxon>
        <taxon>Pseudomonadota</taxon>
        <taxon>Gammaproteobacteria</taxon>
        <taxon>Enterobacterales</taxon>
        <taxon>Yersiniaceae</taxon>
        <taxon>Serratia</taxon>
    </lineage>
</organism>
<protein>
    <submittedName>
        <fullName evidence="1">Phage protein</fullName>
    </submittedName>
</protein>
<evidence type="ECO:0000313" key="2">
    <source>
        <dbReference type="Proteomes" id="UP000018979"/>
    </source>
</evidence>
<dbReference type="EMBL" id="HG326223">
    <property type="protein sequence ID" value="CDG11684.1"/>
    <property type="molecule type" value="Genomic_DNA"/>
</dbReference>
<name>A0ABC9IG98_SERMA</name>